<dbReference type="Gene3D" id="1.10.10.10">
    <property type="entry name" value="Winged helix-like DNA-binding domain superfamily/Winged helix DNA-binding domain"/>
    <property type="match status" value="1"/>
</dbReference>
<evidence type="ECO:0000256" key="5">
    <source>
        <dbReference type="ARBA" id="ARBA00022840"/>
    </source>
</evidence>
<dbReference type="Proteomes" id="UP000256829">
    <property type="component" value="Unassembled WGS sequence"/>
</dbReference>
<sequence length="832" mass="90640">MLVLPAPAARSFPRIRGKHVGHQESSATPPAGALPGVWRFGDAVLDEQLAALKLAGAEVELDRSGYDVLLALLRHAGEVVTKEELLEAGWPGRVVSENSLAKAIGRLRQALGPQGSAIRAVHGYGYRLASPVSFQPVADDRTVVRSHAGPELQEGDAMPERPGWRLVRRLGEGSAGATFLARSDEGEERVVKIATNEGGLRGLKREIALARYIGAVHADLADVARVLGWNLSQPPFFLELPYFANSHLGEWATRPDGLPSLSRAQRVALCAQLCDAVAGLHEIGVIHKDLKPENLYPVRDAAGQWRIVLADLGVGEAMHAPRLIELGITMSIAADQMSERAGSLLYLAPEVIAGEMPTQRSDVFALGVLVYQLIVGDMRRSPAPGWEADIDDELLCEDIALAAAANPLRRLLPARGLARSLRHLEERRLQFVAERDARVQHARLQRAMDRQRARRPWLVATAAALVVGLGAGSIFYMKALEAGRVARENAAVADAVNRFFNQDVLGAASPYAANGKSEPTIREALDRAVVHIDERLRDQPIVEATVRMTIGEVYGEAMQIPQAIEQERRALALFERHLGSEDARTQQARYRLATDLTDDSRFTEARALIDDTDALRRKLELDDVETTLMSRRAGCYWYIRRAQYDAGLPACEGVVESQLAFDASDHTALIQARTNLAVLHSRAGRIRQAEEQFAMVDASFAESNDHGSPTRLRVDYLHGMNLLALGRLDEAARTLGAAHRGSVAALGADNPHTLEVQMGLAKLHLARSKPAYAIPLLQFAHAAYLRQLGKDSHFTMEARDVLDDAMCAAARGTPDEAAACDANAARDPRPEA</sequence>
<evidence type="ECO:0000313" key="11">
    <source>
        <dbReference type="Proteomes" id="UP000256829"/>
    </source>
</evidence>
<dbReference type="EMBL" id="QTJR01000005">
    <property type="protein sequence ID" value="RDY67475.1"/>
    <property type="molecule type" value="Genomic_DNA"/>
</dbReference>
<feature type="DNA-binding region" description="OmpR/PhoB-type" evidence="7">
    <location>
        <begin position="35"/>
        <end position="130"/>
    </location>
</feature>
<dbReference type="PANTHER" id="PTHR24350">
    <property type="entry name" value="SERINE/THREONINE-PROTEIN KINASE IAL-RELATED"/>
    <property type="match status" value="1"/>
</dbReference>
<dbReference type="Pfam" id="PF00486">
    <property type="entry name" value="Trans_reg_C"/>
    <property type="match status" value="1"/>
</dbReference>
<dbReference type="Pfam" id="PF00069">
    <property type="entry name" value="Pkinase"/>
    <property type="match status" value="1"/>
</dbReference>
<dbReference type="InterPro" id="IPR036388">
    <property type="entry name" value="WH-like_DNA-bd_sf"/>
</dbReference>
<evidence type="ECO:0000256" key="6">
    <source>
        <dbReference type="ARBA" id="ARBA00023125"/>
    </source>
</evidence>
<dbReference type="GO" id="GO:0006355">
    <property type="term" value="P:regulation of DNA-templated transcription"/>
    <property type="evidence" value="ECO:0007669"/>
    <property type="project" value="InterPro"/>
</dbReference>
<dbReference type="PROSITE" id="PS51755">
    <property type="entry name" value="OMPR_PHOB"/>
    <property type="match status" value="1"/>
</dbReference>
<dbReference type="InterPro" id="IPR016032">
    <property type="entry name" value="Sig_transdc_resp-reg_C-effctor"/>
</dbReference>
<organism evidence="10 11">
    <name type="scientific">Lysobacter soli</name>
    <dbReference type="NCBI Taxonomy" id="453783"/>
    <lineage>
        <taxon>Bacteria</taxon>
        <taxon>Pseudomonadati</taxon>
        <taxon>Pseudomonadota</taxon>
        <taxon>Gammaproteobacteria</taxon>
        <taxon>Lysobacterales</taxon>
        <taxon>Lysobacteraceae</taxon>
        <taxon>Lysobacter</taxon>
    </lineage>
</organism>
<evidence type="ECO:0000256" key="4">
    <source>
        <dbReference type="ARBA" id="ARBA00022777"/>
    </source>
</evidence>
<dbReference type="GO" id="GO:0003677">
    <property type="term" value="F:DNA binding"/>
    <property type="evidence" value="ECO:0007669"/>
    <property type="project" value="UniProtKB-UniRule"/>
</dbReference>
<dbReference type="SMART" id="SM00220">
    <property type="entry name" value="S_TKc"/>
    <property type="match status" value="1"/>
</dbReference>
<dbReference type="GO" id="GO:0004674">
    <property type="term" value="F:protein serine/threonine kinase activity"/>
    <property type="evidence" value="ECO:0007669"/>
    <property type="project" value="UniProtKB-KW"/>
</dbReference>
<comment type="caution">
    <text evidence="10">The sequence shown here is derived from an EMBL/GenBank/DDBJ whole genome shotgun (WGS) entry which is preliminary data.</text>
</comment>
<evidence type="ECO:0000313" key="10">
    <source>
        <dbReference type="EMBL" id="RDY67475.1"/>
    </source>
</evidence>
<evidence type="ECO:0000256" key="2">
    <source>
        <dbReference type="ARBA" id="ARBA00022679"/>
    </source>
</evidence>
<keyword evidence="11" id="KW-1185">Reference proteome</keyword>
<dbReference type="SUPFAM" id="SSF46894">
    <property type="entry name" value="C-terminal effector domain of the bipartite response regulators"/>
    <property type="match status" value="1"/>
</dbReference>
<keyword evidence="1" id="KW-0723">Serine/threonine-protein kinase</keyword>
<evidence type="ECO:0000256" key="3">
    <source>
        <dbReference type="ARBA" id="ARBA00022741"/>
    </source>
</evidence>
<dbReference type="InterPro" id="IPR001867">
    <property type="entry name" value="OmpR/PhoB-type_DNA-bd"/>
</dbReference>
<keyword evidence="2" id="KW-0808">Transferase</keyword>
<proteinExistence type="predicted"/>
<evidence type="ECO:0000259" key="8">
    <source>
        <dbReference type="PROSITE" id="PS50011"/>
    </source>
</evidence>
<dbReference type="SUPFAM" id="SSF48452">
    <property type="entry name" value="TPR-like"/>
    <property type="match status" value="2"/>
</dbReference>
<dbReference type="Gene3D" id="1.25.40.10">
    <property type="entry name" value="Tetratricopeptide repeat domain"/>
    <property type="match status" value="2"/>
</dbReference>
<name>A0A3D8VDU7_9GAMM</name>
<dbReference type="InterPro" id="IPR000719">
    <property type="entry name" value="Prot_kinase_dom"/>
</dbReference>
<evidence type="ECO:0008006" key="12">
    <source>
        <dbReference type="Google" id="ProtNLM"/>
    </source>
</evidence>
<keyword evidence="6 7" id="KW-0238">DNA-binding</keyword>
<dbReference type="SMART" id="SM00862">
    <property type="entry name" value="Trans_reg_C"/>
    <property type="match status" value="1"/>
</dbReference>
<keyword evidence="4" id="KW-0418">Kinase</keyword>
<gene>
    <name evidence="10" type="ORF">DX912_09395</name>
</gene>
<dbReference type="CDD" id="cd00383">
    <property type="entry name" value="trans_reg_C"/>
    <property type="match status" value="1"/>
</dbReference>
<reference evidence="10 11" key="1">
    <citation type="submission" date="2018-08" db="EMBL/GenBank/DDBJ databases">
        <title>Lysobacter soli KCTC 22011, whole genome shotgun sequence.</title>
        <authorList>
            <person name="Zhang X."/>
            <person name="Feng G."/>
            <person name="Zhu H."/>
        </authorList>
    </citation>
    <scope>NUCLEOTIDE SEQUENCE [LARGE SCALE GENOMIC DNA]</scope>
    <source>
        <strain evidence="10 11">KCTC 22011</strain>
    </source>
</reference>
<dbReference type="InterPro" id="IPR011009">
    <property type="entry name" value="Kinase-like_dom_sf"/>
</dbReference>
<dbReference type="InterPro" id="IPR011990">
    <property type="entry name" value="TPR-like_helical_dom_sf"/>
</dbReference>
<keyword evidence="5" id="KW-0067">ATP-binding</keyword>
<accession>A0A3D8VDU7</accession>
<feature type="domain" description="OmpR/PhoB-type" evidence="9">
    <location>
        <begin position="35"/>
        <end position="130"/>
    </location>
</feature>
<dbReference type="GO" id="GO:0000160">
    <property type="term" value="P:phosphorelay signal transduction system"/>
    <property type="evidence" value="ECO:0007669"/>
    <property type="project" value="InterPro"/>
</dbReference>
<evidence type="ECO:0000256" key="7">
    <source>
        <dbReference type="PROSITE-ProRule" id="PRU01091"/>
    </source>
</evidence>
<keyword evidence="3" id="KW-0547">Nucleotide-binding</keyword>
<dbReference type="PROSITE" id="PS50011">
    <property type="entry name" value="PROTEIN_KINASE_DOM"/>
    <property type="match status" value="1"/>
</dbReference>
<dbReference type="AlphaFoldDB" id="A0A3D8VDU7"/>
<dbReference type="SUPFAM" id="SSF56112">
    <property type="entry name" value="Protein kinase-like (PK-like)"/>
    <property type="match status" value="1"/>
</dbReference>
<protein>
    <recommendedName>
        <fullName evidence="12">Protein kinase</fullName>
    </recommendedName>
</protein>
<evidence type="ECO:0000256" key="1">
    <source>
        <dbReference type="ARBA" id="ARBA00022527"/>
    </source>
</evidence>
<dbReference type="GO" id="GO:0005524">
    <property type="term" value="F:ATP binding"/>
    <property type="evidence" value="ECO:0007669"/>
    <property type="project" value="UniProtKB-KW"/>
</dbReference>
<evidence type="ECO:0000259" key="9">
    <source>
        <dbReference type="PROSITE" id="PS51755"/>
    </source>
</evidence>
<dbReference type="InterPro" id="IPR030616">
    <property type="entry name" value="Aur-like"/>
</dbReference>
<dbReference type="Gene3D" id="1.10.510.10">
    <property type="entry name" value="Transferase(Phosphotransferase) domain 1"/>
    <property type="match status" value="1"/>
</dbReference>
<feature type="domain" description="Protein kinase" evidence="8">
    <location>
        <begin position="164"/>
        <end position="458"/>
    </location>
</feature>